<protein>
    <recommendedName>
        <fullName evidence="8">SH3b domain-containing protein</fullName>
    </recommendedName>
</protein>
<reference evidence="6 7" key="1">
    <citation type="journal article" date="2004" name="PLoS Biol.">
        <title>Genomic insights into methanotrophy: the complete genome sequence of Methylococcus capsulatus (Bath).</title>
        <authorList>
            <person name="Ward N.L."/>
            <person name="Larsen O."/>
            <person name="Sakwa J."/>
            <person name="Bruseth L."/>
            <person name="Khouri H.M."/>
            <person name="Durkin A.S."/>
            <person name="Dimitrov G."/>
            <person name="Jiang L."/>
            <person name="Scanlan D."/>
            <person name="Kang K.H."/>
            <person name="Lewis M.R."/>
            <person name="Nelson K.E."/>
            <person name="Methe B.A."/>
            <person name="Wu M."/>
            <person name="Heidelberg J.F."/>
            <person name="Paulsen I.T."/>
            <person name="Fouts D.E."/>
            <person name="Ravel J."/>
            <person name="Tettelin H."/>
            <person name="Ren Q."/>
            <person name="Read T.D."/>
            <person name="DeBoy R.T."/>
            <person name="Seshadri R."/>
            <person name="Salzberg S.L."/>
            <person name="Jensen H.B."/>
            <person name="Birkeland N.K."/>
            <person name="Nelson W.C."/>
            <person name="Dodson R.J."/>
            <person name="Grindhaug S.H."/>
            <person name="Holt I.E."/>
            <person name="Eidhammer I."/>
            <person name="Jonasen I."/>
            <person name="Vanaken S."/>
            <person name="Utterback T.R."/>
            <person name="Feldblyum T.V."/>
            <person name="Fraser C.M."/>
            <person name="Lillehaug J.R."/>
            <person name="Eisen J.A."/>
        </authorList>
    </citation>
    <scope>NUCLEOTIDE SEQUENCE [LARGE SCALE GENOMIC DNA]</scope>
    <source>
        <strain evidence="7">ATCC 33009 / NCIMB 11132 / Bath</strain>
    </source>
</reference>
<accession>Q606D7</accession>
<dbReference type="InterPro" id="IPR016476">
    <property type="entry name" value="SH3_dom_pro"/>
</dbReference>
<evidence type="ECO:0000256" key="3">
    <source>
        <dbReference type="SAM" id="MobiDB-lite"/>
    </source>
</evidence>
<gene>
    <name evidence="6" type="ordered locus">MCA2081</name>
</gene>
<name>Q606D7_METCA</name>
<dbReference type="AlphaFoldDB" id="Q606D7"/>
<keyword evidence="2" id="KW-0175">Coiled coil</keyword>
<evidence type="ECO:0000256" key="2">
    <source>
        <dbReference type="SAM" id="Coils"/>
    </source>
</evidence>
<feature type="coiled-coil region" evidence="2">
    <location>
        <begin position="50"/>
        <end position="150"/>
    </location>
</feature>
<proteinExistence type="predicted"/>
<sequence length="187" mass="20390">MKRTLACFLLAAASAASAAPEHGRVPADAAPPPAQVSKPRGGQVVLLKDFNEVKQKNLELKQKLAELENARKSLEAELAGLRAGREAAESNSRSLGAENERLTAELAAIRQTSANALQIEAERNRLRETLATVERDLEAKRLENQALAEDSRQRWFLIGAGVLAGGFLLGLIAPRLGWRRRSSWDSF</sequence>
<dbReference type="RefSeq" id="WP_010961324.1">
    <property type="nucleotide sequence ID" value="NC_002977.6"/>
</dbReference>
<feature type="region of interest" description="Disordered" evidence="3">
    <location>
        <begin position="19"/>
        <end position="39"/>
    </location>
</feature>
<keyword evidence="4" id="KW-1133">Transmembrane helix</keyword>
<evidence type="ECO:0000313" key="6">
    <source>
        <dbReference type="EMBL" id="AAU91934.1"/>
    </source>
</evidence>
<keyword evidence="1 5" id="KW-0732">Signal</keyword>
<keyword evidence="4" id="KW-0812">Transmembrane</keyword>
<dbReference type="HOGENOM" id="CLU_1446105_0_0_6"/>
<dbReference type="Proteomes" id="UP000006821">
    <property type="component" value="Chromosome"/>
</dbReference>
<keyword evidence="4" id="KW-0472">Membrane</keyword>
<evidence type="ECO:0000256" key="5">
    <source>
        <dbReference type="SAM" id="SignalP"/>
    </source>
</evidence>
<feature type="transmembrane region" description="Helical" evidence="4">
    <location>
        <begin position="155"/>
        <end position="173"/>
    </location>
</feature>
<dbReference type="GeneID" id="88224306"/>
<dbReference type="STRING" id="243233.MCA2081"/>
<feature type="signal peptide" evidence="5">
    <location>
        <begin position="1"/>
        <end position="18"/>
    </location>
</feature>
<evidence type="ECO:0000256" key="1">
    <source>
        <dbReference type="ARBA" id="ARBA00022729"/>
    </source>
</evidence>
<dbReference type="NCBIfam" id="TIGR04211">
    <property type="entry name" value="SH3_and_anchor"/>
    <property type="match status" value="1"/>
</dbReference>
<evidence type="ECO:0000313" key="7">
    <source>
        <dbReference type="Proteomes" id="UP000006821"/>
    </source>
</evidence>
<dbReference type="KEGG" id="mca:MCA2081"/>
<dbReference type="EMBL" id="AE017282">
    <property type="protein sequence ID" value="AAU91934.1"/>
    <property type="molecule type" value="Genomic_DNA"/>
</dbReference>
<feature type="chain" id="PRO_5004265353" description="SH3b domain-containing protein" evidence="5">
    <location>
        <begin position="19"/>
        <end position="187"/>
    </location>
</feature>
<dbReference type="eggNOG" id="COG2433">
    <property type="taxonomic scope" value="Bacteria"/>
</dbReference>
<organism evidence="6 7">
    <name type="scientific">Methylococcus capsulatus (strain ATCC 33009 / NCIMB 11132 / Bath)</name>
    <dbReference type="NCBI Taxonomy" id="243233"/>
    <lineage>
        <taxon>Bacteria</taxon>
        <taxon>Pseudomonadati</taxon>
        <taxon>Pseudomonadota</taxon>
        <taxon>Gammaproteobacteria</taxon>
        <taxon>Methylococcales</taxon>
        <taxon>Methylococcaceae</taxon>
        <taxon>Methylococcus</taxon>
    </lineage>
</organism>
<evidence type="ECO:0000256" key="4">
    <source>
        <dbReference type="SAM" id="Phobius"/>
    </source>
</evidence>
<evidence type="ECO:0008006" key="8">
    <source>
        <dbReference type="Google" id="ProtNLM"/>
    </source>
</evidence>